<dbReference type="Proteomes" id="UP001159363">
    <property type="component" value="Chromosome 13"/>
</dbReference>
<organism evidence="2 3">
    <name type="scientific">Dryococelus australis</name>
    <dbReference type="NCBI Taxonomy" id="614101"/>
    <lineage>
        <taxon>Eukaryota</taxon>
        <taxon>Metazoa</taxon>
        <taxon>Ecdysozoa</taxon>
        <taxon>Arthropoda</taxon>
        <taxon>Hexapoda</taxon>
        <taxon>Insecta</taxon>
        <taxon>Pterygota</taxon>
        <taxon>Neoptera</taxon>
        <taxon>Polyneoptera</taxon>
        <taxon>Phasmatodea</taxon>
        <taxon>Verophasmatodea</taxon>
        <taxon>Anareolatae</taxon>
        <taxon>Phasmatidae</taxon>
        <taxon>Eurycanthinae</taxon>
        <taxon>Dryococelus</taxon>
    </lineage>
</organism>
<name>A0ABQ9G7L6_9NEOP</name>
<accession>A0ABQ9G7L6</accession>
<reference evidence="2 3" key="1">
    <citation type="submission" date="2023-02" db="EMBL/GenBank/DDBJ databases">
        <title>LHISI_Scaffold_Assembly.</title>
        <authorList>
            <person name="Stuart O.P."/>
            <person name="Cleave R."/>
            <person name="Magrath M.J.L."/>
            <person name="Mikheyev A.S."/>
        </authorList>
    </citation>
    <scope>NUCLEOTIDE SEQUENCE [LARGE SCALE GENOMIC DNA]</scope>
    <source>
        <strain evidence="2">Daus_M_001</strain>
        <tissue evidence="2">Leg muscle</tissue>
    </source>
</reference>
<dbReference type="InterPro" id="IPR025398">
    <property type="entry name" value="DUF4371"/>
</dbReference>
<dbReference type="PANTHER" id="PTHR45749">
    <property type="match status" value="1"/>
</dbReference>
<dbReference type="Pfam" id="PF14291">
    <property type="entry name" value="DUF4371"/>
    <property type="match status" value="1"/>
</dbReference>
<dbReference type="EMBL" id="JARBHB010000014">
    <property type="protein sequence ID" value="KAJ8868432.1"/>
    <property type="molecule type" value="Genomic_DNA"/>
</dbReference>
<evidence type="ECO:0000313" key="3">
    <source>
        <dbReference type="Proteomes" id="UP001159363"/>
    </source>
</evidence>
<evidence type="ECO:0000259" key="1">
    <source>
        <dbReference type="Pfam" id="PF14291"/>
    </source>
</evidence>
<sequence>MAEHVKRTITGENKLRKILQHYLDCTPDISKTEHMTIIVCFVHVTCSDGAYGVKICEHFLGFVPVADATSSTLTNTELEFLEKMNIPLSDMRGQGYDNGANMKGKHSGL</sequence>
<dbReference type="PANTHER" id="PTHR45749:SF35">
    <property type="entry name" value="AC-LIKE TRANSPOSASE-RELATED"/>
    <property type="match status" value="1"/>
</dbReference>
<proteinExistence type="predicted"/>
<comment type="caution">
    <text evidence="2">The sequence shown here is derived from an EMBL/GenBank/DDBJ whole genome shotgun (WGS) entry which is preliminary data.</text>
</comment>
<evidence type="ECO:0000313" key="2">
    <source>
        <dbReference type="EMBL" id="KAJ8868432.1"/>
    </source>
</evidence>
<protein>
    <recommendedName>
        <fullName evidence="1">DUF4371 domain-containing protein</fullName>
    </recommendedName>
</protein>
<gene>
    <name evidence="2" type="ORF">PR048_029948</name>
</gene>
<keyword evidence="3" id="KW-1185">Reference proteome</keyword>
<feature type="domain" description="DUF4371" evidence="1">
    <location>
        <begin position="4"/>
        <end position="108"/>
    </location>
</feature>